<feature type="transmembrane region" description="Helical" evidence="7">
    <location>
        <begin position="250"/>
        <end position="270"/>
    </location>
</feature>
<dbReference type="InterPro" id="IPR003689">
    <property type="entry name" value="ZIP"/>
</dbReference>
<dbReference type="Pfam" id="PF02535">
    <property type="entry name" value="Zip"/>
    <property type="match status" value="1"/>
</dbReference>
<accession>D7FLV2</accession>
<feature type="transmembrane region" description="Helical" evidence="7">
    <location>
        <begin position="63"/>
        <end position="82"/>
    </location>
</feature>
<evidence type="ECO:0000256" key="5">
    <source>
        <dbReference type="ARBA" id="ARBA00023136"/>
    </source>
</evidence>
<dbReference type="PANTHER" id="PTHR12191:SF37">
    <property type="entry name" value="ZINC TRANSPORTER FOI"/>
    <property type="match status" value="1"/>
</dbReference>
<comment type="similarity">
    <text evidence="2">Belongs to the ZIP transporter (TC 2.A.5) family.</text>
</comment>
<keyword evidence="9" id="KW-1185">Reference proteome</keyword>
<dbReference type="GO" id="GO:0005385">
    <property type="term" value="F:zinc ion transmembrane transporter activity"/>
    <property type="evidence" value="ECO:0007669"/>
    <property type="project" value="TreeGrafter"/>
</dbReference>
<evidence type="ECO:0000256" key="6">
    <source>
        <dbReference type="SAM" id="MobiDB-lite"/>
    </source>
</evidence>
<feature type="transmembrane region" description="Helical" evidence="7">
    <location>
        <begin position="21"/>
        <end position="43"/>
    </location>
</feature>
<feature type="compositionally biased region" description="Basic and acidic residues" evidence="6">
    <location>
        <begin position="86"/>
        <end position="103"/>
    </location>
</feature>
<feature type="region of interest" description="Disordered" evidence="6">
    <location>
        <begin position="86"/>
        <end position="116"/>
    </location>
</feature>
<dbReference type="OrthoDB" id="46759at2759"/>
<name>D7FLV2_ECTSI</name>
<dbReference type="Proteomes" id="UP000002630">
    <property type="component" value="Unassembled WGS sequence"/>
</dbReference>
<dbReference type="PANTHER" id="PTHR12191">
    <property type="entry name" value="SOLUTE CARRIER FAMILY 39"/>
    <property type="match status" value="1"/>
</dbReference>
<sequence length="354" mass="36873">MGPRSFAGLLVVVNKRVAYSIGLSHAFIFASGALLTAALLHIIPEAMEGLDSSYDNLHDLGLYASLTVLSGLFVSIVIHGLMESGHSHSPNEAHSHGGGEETVRPGGGNGHHARVSDDASTMMPLGLAEGDKVSAWPGGNSPQAVQIQADVTQPPSPAESSTDNLRALIAEREGRSLLDVKGLQPVCWNVVIGDLVHNFADGVTIGAAFLTCSATIGWTVTASAVLHELPHEIADFMALLNGGMSLKQAFAYNFLSALSAVLGTIIILSLGDTLSDKDVSIVLLLGSGSFIFIALSELLPEALAVTHAVSEKGAVAMMCSQLLKLGSFVLGAILIGLPLLFDQHCDAAHEGHDH</sequence>
<dbReference type="AlphaFoldDB" id="D7FLV2"/>
<evidence type="ECO:0000256" key="2">
    <source>
        <dbReference type="ARBA" id="ARBA00006939"/>
    </source>
</evidence>
<keyword evidence="4 7" id="KW-1133">Transmembrane helix</keyword>
<dbReference type="InParanoid" id="D7FLV2"/>
<dbReference type="GO" id="GO:0071578">
    <property type="term" value="P:zinc ion import across plasma membrane"/>
    <property type="evidence" value="ECO:0007669"/>
    <property type="project" value="TreeGrafter"/>
</dbReference>
<dbReference type="InterPro" id="IPR050799">
    <property type="entry name" value="ZIP_Transporter"/>
</dbReference>
<organism evidence="8 9">
    <name type="scientific">Ectocarpus siliculosus</name>
    <name type="common">Brown alga</name>
    <name type="synonym">Conferva siliculosa</name>
    <dbReference type="NCBI Taxonomy" id="2880"/>
    <lineage>
        <taxon>Eukaryota</taxon>
        <taxon>Sar</taxon>
        <taxon>Stramenopiles</taxon>
        <taxon>Ochrophyta</taxon>
        <taxon>PX clade</taxon>
        <taxon>Phaeophyceae</taxon>
        <taxon>Ectocarpales</taxon>
        <taxon>Ectocarpaceae</taxon>
        <taxon>Ectocarpus</taxon>
    </lineage>
</organism>
<dbReference type="GO" id="GO:0005886">
    <property type="term" value="C:plasma membrane"/>
    <property type="evidence" value="ECO:0007669"/>
    <property type="project" value="TreeGrafter"/>
</dbReference>
<evidence type="ECO:0000256" key="3">
    <source>
        <dbReference type="ARBA" id="ARBA00022692"/>
    </source>
</evidence>
<dbReference type="GO" id="GO:0030003">
    <property type="term" value="P:intracellular monoatomic cation homeostasis"/>
    <property type="evidence" value="ECO:0007669"/>
    <property type="project" value="TreeGrafter"/>
</dbReference>
<dbReference type="GO" id="GO:0140410">
    <property type="term" value="F:monoatomic cation:bicarbonate symporter activity"/>
    <property type="evidence" value="ECO:0007669"/>
    <property type="project" value="TreeGrafter"/>
</dbReference>
<evidence type="ECO:0000256" key="7">
    <source>
        <dbReference type="SAM" id="Phobius"/>
    </source>
</evidence>
<gene>
    <name evidence="8" type="ORF">Esi_0161_0055</name>
</gene>
<reference evidence="8 9" key="1">
    <citation type="journal article" date="2010" name="Nature">
        <title>The Ectocarpus genome and the independent evolution of multicellularity in brown algae.</title>
        <authorList>
            <person name="Cock J.M."/>
            <person name="Sterck L."/>
            <person name="Rouze P."/>
            <person name="Scornet D."/>
            <person name="Allen A.E."/>
            <person name="Amoutzias G."/>
            <person name="Anthouard V."/>
            <person name="Artiguenave F."/>
            <person name="Aury J.M."/>
            <person name="Badger J.H."/>
            <person name="Beszteri B."/>
            <person name="Billiau K."/>
            <person name="Bonnet E."/>
            <person name="Bothwell J.H."/>
            <person name="Bowler C."/>
            <person name="Boyen C."/>
            <person name="Brownlee C."/>
            <person name="Carrano C.J."/>
            <person name="Charrier B."/>
            <person name="Cho G.Y."/>
            <person name="Coelho S.M."/>
            <person name="Collen J."/>
            <person name="Corre E."/>
            <person name="Da Silva C."/>
            <person name="Delage L."/>
            <person name="Delaroque N."/>
            <person name="Dittami S.M."/>
            <person name="Doulbeau S."/>
            <person name="Elias M."/>
            <person name="Farnham G."/>
            <person name="Gachon C.M."/>
            <person name="Gschloessl B."/>
            <person name="Heesch S."/>
            <person name="Jabbari K."/>
            <person name="Jubin C."/>
            <person name="Kawai H."/>
            <person name="Kimura K."/>
            <person name="Kloareg B."/>
            <person name="Kupper F.C."/>
            <person name="Lang D."/>
            <person name="Le Bail A."/>
            <person name="Leblanc C."/>
            <person name="Lerouge P."/>
            <person name="Lohr M."/>
            <person name="Lopez P.J."/>
            <person name="Martens C."/>
            <person name="Maumus F."/>
            <person name="Michel G."/>
            <person name="Miranda-Saavedra D."/>
            <person name="Morales J."/>
            <person name="Moreau H."/>
            <person name="Motomura T."/>
            <person name="Nagasato C."/>
            <person name="Napoli C.A."/>
            <person name="Nelson D.R."/>
            <person name="Nyvall-Collen P."/>
            <person name="Peters A.F."/>
            <person name="Pommier C."/>
            <person name="Potin P."/>
            <person name="Poulain J."/>
            <person name="Quesneville H."/>
            <person name="Read B."/>
            <person name="Rensing S.A."/>
            <person name="Ritter A."/>
            <person name="Rousvoal S."/>
            <person name="Samanta M."/>
            <person name="Samson G."/>
            <person name="Schroeder D.C."/>
            <person name="Segurens B."/>
            <person name="Strittmatter M."/>
            <person name="Tonon T."/>
            <person name="Tregear J.W."/>
            <person name="Valentin K."/>
            <person name="von Dassow P."/>
            <person name="Yamagishi T."/>
            <person name="Van de Peer Y."/>
            <person name="Wincker P."/>
        </authorList>
    </citation>
    <scope>NUCLEOTIDE SEQUENCE [LARGE SCALE GENOMIC DNA]</scope>
    <source>
        <strain evidence="9">Ec32 / CCAP1310/4</strain>
    </source>
</reference>
<dbReference type="eggNOG" id="KOG2693">
    <property type="taxonomic scope" value="Eukaryota"/>
</dbReference>
<proteinExistence type="inferred from homology"/>
<comment type="subcellular location">
    <subcellularLocation>
        <location evidence="1">Membrane</location>
        <topology evidence="1">Multi-pass membrane protein</topology>
    </subcellularLocation>
</comment>
<feature type="transmembrane region" description="Helical" evidence="7">
    <location>
        <begin position="290"/>
        <end position="310"/>
    </location>
</feature>
<dbReference type="EMBL" id="FN649760">
    <property type="protein sequence ID" value="CBJ29788.1"/>
    <property type="molecule type" value="Genomic_DNA"/>
</dbReference>
<evidence type="ECO:0000313" key="9">
    <source>
        <dbReference type="Proteomes" id="UP000002630"/>
    </source>
</evidence>
<keyword evidence="3 7" id="KW-0812">Transmembrane</keyword>
<feature type="transmembrane region" description="Helical" evidence="7">
    <location>
        <begin position="322"/>
        <end position="341"/>
    </location>
</feature>
<keyword evidence="5 7" id="KW-0472">Membrane</keyword>
<protein>
    <submittedName>
        <fullName evidence="8">Uncharacterized protein</fullName>
    </submittedName>
</protein>
<evidence type="ECO:0000313" key="8">
    <source>
        <dbReference type="EMBL" id="CBJ29788.1"/>
    </source>
</evidence>
<evidence type="ECO:0000256" key="1">
    <source>
        <dbReference type="ARBA" id="ARBA00004141"/>
    </source>
</evidence>
<evidence type="ECO:0000256" key="4">
    <source>
        <dbReference type="ARBA" id="ARBA00022989"/>
    </source>
</evidence>